<evidence type="ECO:0000256" key="1">
    <source>
        <dbReference type="ARBA" id="ARBA00004651"/>
    </source>
</evidence>
<evidence type="ECO:0000256" key="5">
    <source>
        <dbReference type="ARBA" id="ARBA00022989"/>
    </source>
</evidence>
<keyword evidence="5 7" id="KW-1133">Transmembrane helix</keyword>
<dbReference type="RefSeq" id="WP_110813570.1">
    <property type="nucleotide sequence ID" value="NZ_QJTE01000002.1"/>
</dbReference>
<dbReference type="InterPro" id="IPR000515">
    <property type="entry name" value="MetI-like"/>
</dbReference>
<evidence type="ECO:0000313" key="9">
    <source>
        <dbReference type="EMBL" id="PYE84479.1"/>
    </source>
</evidence>
<keyword evidence="6 7" id="KW-0472">Membrane</keyword>
<feature type="transmembrane region" description="Helical" evidence="7">
    <location>
        <begin position="109"/>
        <end position="131"/>
    </location>
</feature>
<protein>
    <submittedName>
        <fullName evidence="9">Phosphonate transport system permease protein</fullName>
    </submittedName>
</protein>
<feature type="domain" description="ABC transmembrane type-1" evidence="8">
    <location>
        <begin position="62"/>
        <end position="237"/>
    </location>
</feature>
<dbReference type="GO" id="GO:0055085">
    <property type="term" value="P:transmembrane transport"/>
    <property type="evidence" value="ECO:0007669"/>
    <property type="project" value="InterPro"/>
</dbReference>
<feature type="transmembrane region" description="Helical" evidence="7">
    <location>
        <begin position="221"/>
        <end position="239"/>
    </location>
</feature>
<accession>A0A318SVS9</accession>
<dbReference type="Proteomes" id="UP000248311">
    <property type="component" value="Unassembled WGS sequence"/>
</dbReference>
<feature type="transmembrane region" description="Helical" evidence="7">
    <location>
        <begin position="430"/>
        <end position="450"/>
    </location>
</feature>
<keyword evidence="2" id="KW-0813">Transport</keyword>
<feature type="transmembrane region" description="Helical" evidence="7">
    <location>
        <begin position="246"/>
        <end position="264"/>
    </location>
</feature>
<comment type="subcellular location">
    <subcellularLocation>
        <location evidence="1">Cell membrane</location>
        <topology evidence="1">Multi-pass membrane protein</topology>
    </subcellularLocation>
</comment>
<keyword evidence="10" id="KW-1185">Reference proteome</keyword>
<evidence type="ECO:0000256" key="7">
    <source>
        <dbReference type="SAM" id="Phobius"/>
    </source>
</evidence>
<evidence type="ECO:0000256" key="3">
    <source>
        <dbReference type="ARBA" id="ARBA00022475"/>
    </source>
</evidence>
<dbReference type="PROSITE" id="PS50928">
    <property type="entry name" value="ABC_TM1"/>
    <property type="match status" value="1"/>
</dbReference>
<gene>
    <name evidence="9" type="ORF">DFP88_102279</name>
</gene>
<evidence type="ECO:0000259" key="8">
    <source>
        <dbReference type="PROSITE" id="PS50928"/>
    </source>
</evidence>
<feature type="transmembrane region" description="Helical" evidence="7">
    <location>
        <begin position="62"/>
        <end position="88"/>
    </location>
</feature>
<reference evidence="9 10" key="1">
    <citation type="submission" date="2018-06" db="EMBL/GenBank/DDBJ databases">
        <title>Genomic Encyclopedia of Type Strains, Phase III (KMG-III): the genomes of soil and plant-associated and newly described type strains.</title>
        <authorList>
            <person name="Whitman W."/>
        </authorList>
    </citation>
    <scope>NUCLEOTIDE SEQUENCE [LARGE SCALE GENOMIC DNA]</scope>
    <source>
        <strain evidence="9 10">CECT 9025</strain>
    </source>
</reference>
<dbReference type="Gene3D" id="1.10.3720.10">
    <property type="entry name" value="MetI-like"/>
    <property type="match status" value="1"/>
</dbReference>
<dbReference type="GO" id="GO:0005886">
    <property type="term" value="C:plasma membrane"/>
    <property type="evidence" value="ECO:0007669"/>
    <property type="project" value="UniProtKB-SubCell"/>
</dbReference>
<evidence type="ECO:0000256" key="2">
    <source>
        <dbReference type="ARBA" id="ARBA00022448"/>
    </source>
</evidence>
<dbReference type="InterPro" id="IPR035906">
    <property type="entry name" value="MetI-like_sf"/>
</dbReference>
<dbReference type="AlphaFoldDB" id="A0A318SVS9"/>
<sequence length="505" mass="53998">MTDRGTVRPPLRRTHVLAGFALVTALAFALADLRLLAPDPAAMLAQMARGLLHPDFGQALPLLHAAALTLAFALVGVTCGALAGLVMAPAYRHPAVRGLCVALRSIHELFWALLLMQVTGLSPLTGVLAIALPYAGIFAKVFAEYLEEVDAGAASALPRGTGTLSALLWTRLPLAMPQMLSYAAYRMECGLRSSAVLGFVGLPTLGFLMESYFRQADYAEAAAVLLCFFAIILPLRLWLRWRLVPLYLLGALVLLAQVDVPPMGSGILMRFAQDIVPAPLRQGDLAALPAWLWEMIAGQIAPGTLVTLVLSQLALALAALIAGLGFPLMVRRVTGRVGAVLGDALLAVLRNIPDYMLAFILLQCLGPSMLPAVLALGLHNGAIIAHLLGRQAQGLALRPDAPRGLTLWGWELLPRQFPAFLALLLYRWEIIVRDSAIFGLIGVATLGFHVDAAIQQLRLDRAVLLLVAMGLLTLAIDLVSSHLRGRMRLAAGPVTSRVDPGRAMD</sequence>
<keyword evidence="4 7" id="KW-0812">Transmembrane</keyword>
<dbReference type="EMBL" id="QJTE01000002">
    <property type="protein sequence ID" value="PYE84479.1"/>
    <property type="molecule type" value="Genomic_DNA"/>
</dbReference>
<keyword evidence="3" id="KW-1003">Cell membrane</keyword>
<name>A0A318SVS9_9RHOB</name>
<dbReference type="PANTHER" id="PTHR30043:SF1">
    <property type="entry name" value="ABC TRANSPORT SYSTEM PERMEASE PROTEIN P69"/>
    <property type="match status" value="1"/>
</dbReference>
<organism evidence="9 10">
    <name type="scientific">Pseudoroseicyclus aestuarii</name>
    <dbReference type="NCBI Taxonomy" id="1795041"/>
    <lineage>
        <taxon>Bacteria</taxon>
        <taxon>Pseudomonadati</taxon>
        <taxon>Pseudomonadota</taxon>
        <taxon>Alphaproteobacteria</taxon>
        <taxon>Rhodobacterales</taxon>
        <taxon>Paracoccaceae</taxon>
        <taxon>Pseudoroseicyclus</taxon>
    </lineage>
</organism>
<feature type="transmembrane region" description="Helical" evidence="7">
    <location>
        <begin position="300"/>
        <end position="326"/>
    </location>
</feature>
<evidence type="ECO:0000313" key="10">
    <source>
        <dbReference type="Proteomes" id="UP000248311"/>
    </source>
</evidence>
<feature type="transmembrane region" description="Helical" evidence="7">
    <location>
        <begin position="355"/>
        <end position="378"/>
    </location>
</feature>
<feature type="transmembrane region" description="Helical" evidence="7">
    <location>
        <begin position="462"/>
        <end position="479"/>
    </location>
</feature>
<evidence type="ECO:0000256" key="4">
    <source>
        <dbReference type="ARBA" id="ARBA00022692"/>
    </source>
</evidence>
<dbReference type="PANTHER" id="PTHR30043">
    <property type="entry name" value="PHOSPHONATES TRANSPORT SYSTEM PERMEASE PROTEIN"/>
    <property type="match status" value="1"/>
</dbReference>
<evidence type="ECO:0000256" key="6">
    <source>
        <dbReference type="ARBA" id="ARBA00023136"/>
    </source>
</evidence>
<comment type="caution">
    <text evidence="9">The sequence shown here is derived from an EMBL/GenBank/DDBJ whole genome shotgun (WGS) entry which is preliminary data.</text>
</comment>
<proteinExistence type="predicted"/>
<dbReference type="SUPFAM" id="SSF161098">
    <property type="entry name" value="MetI-like"/>
    <property type="match status" value="2"/>
</dbReference>